<dbReference type="STRING" id="303518.ENSPNYP00000003635"/>
<name>A0A3B4EZJ6_9CICH</name>
<dbReference type="GeneTree" id="ENSGT00940000178265"/>
<reference evidence="1" key="1">
    <citation type="submission" date="2023-09" db="UniProtKB">
        <authorList>
            <consortium name="Ensembl"/>
        </authorList>
    </citation>
    <scope>IDENTIFICATION</scope>
</reference>
<proteinExistence type="predicted"/>
<evidence type="ECO:0000313" key="1">
    <source>
        <dbReference type="Ensembl" id="ENSPNYP00000003635.1"/>
    </source>
</evidence>
<organism evidence="1">
    <name type="scientific">Pundamilia nyererei</name>
    <dbReference type="NCBI Taxonomy" id="303518"/>
    <lineage>
        <taxon>Eukaryota</taxon>
        <taxon>Metazoa</taxon>
        <taxon>Chordata</taxon>
        <taxon>Craniata</taxon>
        <taxon>Vertebrata</taxon>
        <taxon>Euteleostomi</taxon>
        <taxon>Actinopterygii</taxon>
        <taxon>Neopterygii</taxon>
        <taxon>Teleostei</taxon>
        <taxon>Neoteleostei</taxon>
        <taxon>Acanthomorphata</taxon>
        <taxon>Ovalentaria</taxon>
        <taxon>Cichlomorphae</taxon>
        <taxon>Cichliformes</taxon>
        <taxon>Cichlidae</taxon>
        <taxon>African cichlids</taxon>
        <taxon>Pseudocrenilabrinae</taxon>
        <taxon>Haplochromini</taxon>
        <taxon>Pundamilia</taxon>
    </lineage>
</organism>
<sequence length="63" mass="7233">MVISANACVLFPCTDMSLIYYSIQALDRSETRRDGGYKHNWSFSLSGDCEEERRHDMKAKLSV</sequence>
<protein>
    <submittedName>
        <fullName evidence="1">Uncharacterized protein</fullName>
    </submittedName>
</protein>
<accession>A0A3B4EZJ6</accession>
<dbReference type="AlphaFoldDB" id="A0A3B4EZJ6"/>
<dbReference type="Ensembl" id="ENSPNYT00000003728.1">
    <property type="protein sequence ID" value="ENSPNYP00000003635.1"/>
    <property type="gene ID" value="ENSPNYG00000002830.1"/>
</dbReference>